<dbReference type="EMBL" id="LVKK01000026">
    <property type="protein sequence ID" value="OAG41206.1"/>
    <property type="molecule type" value="Genomic_DNA"/>
</dbReference>
<reference evidence="2 3" key="1">
    <citation type="submission" date="2016-03" db="EMBL/GenBank/DDBJ databases">
        <title>Draft genome sequence of the Fonsecaea monophora CBS 269.37.</title>
        <authorList>
            <person name="Bombassaro A."/>
            <person name="Vinicius W.A."/>
            <person name="De Hoog S."/>
            <person name="Sun J."/>
            <person name="Souza E.M."/>
            <person name="Raittz R.T."/>
            <person name="Costa F."/>
            <person name="Leao A.C."/>
            <person name="Tadra-Sfeir M.Z."/>
            <person name="Baura V."/>
            <person name="Balsanelli E."/>
            <person name="Pedrosa F.O."/>
            <person name="Moreno L.F."/>
            <person name="Steffens M.B."/>
            <person name="Xi L."/>
            <person name="Bocca A.L."/>
            <person name="Felipe M.S."/>
            <person name="Teixeira M."/>
            <person name="Telles Filho F.Q."/>
            <person name="Azevedo C.M."/>
            <person name="Gomes R."/>
            <person name="Vicente V.A."/>
        </authorList>
    </citation>
    <scope>NUCLEOTIDE SEQUENCE [LARGE SCALE GENOMIC DNA]</scope>
    <source>
        <strain evidence="2 3">CBS 269.37</strain>
    </source>
</reference>
<feature type="compositionally biased region" description="Acidic residues" evidence="1">
    <location>
        <begin position="60"/>
        <end position="74"/>
    </location>
</feature>
<proteinExistence type="predicted"/>
<gene>
    <name evidence="2" type="ORF">AYO21_04586</name>
</gene>
<feature type="compositionally biased region" description="Basic residues" evidence="1">
    <location>
        <begin position="266"/>
        <end position="275"/>
    </location>
</feature>
<feature type="compositionally biased region" description="Polar residues" evidence="1">
    <location>
        <begin position="1"/>
        <end position="10"/>
    </location>
</feature>
<dbReference type="Proteomes" id="UP000077002">
    <property type="component" value="Unassembled WGS sequence"/>
</dbReference>
<feature type="compositionally biased region" description="Low complexity" evidence="1">
    <location>
        <begin position="177"/>
        <end position="196"/>
    </location>
</feature>
<feature type="compositionally biased region" description="Polar residues" evidence="1">
    <location>
        <begin position="126"/>
        <end position="146"/>
    </location>
</feature>
<sequence length="283" mass="29587">MPQMAPSTGAGSPASRAKPTTAAAASDADIATNKALLFHAEAARLAKSWLRGTAVGDGPDKDEDEDKAEEDLEQEFLRNKDVYSETGGVGYHPPTESSLSNGISSDQNTTTAFLRKQLLRGHQRGRATNGSAQTHNASTARPNTQIRAPRWVKGEDDSDEEESRSGVVGKRKRKTNAGRAAAVTAAAVESGASGSTPSQIHPSSASETGHSLEPSGAAESAPNESHDQFDSTPQATSSSNPQATLPRAGKKRGAGSYLDELLASRAAKKKKKKKKGVTESEPG</sequence>
<organism evidence="2 3">
    <name type="scientific">Fonsecaea monophora</name>
    <dbReference type="NCBI Taxonomy" id="254056"/>
    <lineage>
        <taxon>Eukaryota</taxon>
        <taxon>Fungi</taxon>
        <taxon>Dikarya</taxon>
        <taxon>Ascomycota</taxon>
        <taxon>Pezizomycotina</taxon>
        <taxon>Eurotiomycetes</taxon>
        <taxon>Chaetothyriomycetidae</taxon>
        <taxon>Chaetothyriales</taxon>
        <taxon>Herpotrichiellaceae</taxon>
        <taxon>Fonsecaea</taxon>
    </lineage>
</organism>
<feature type="compositionally biased region" description="Low complexity" evidence="1">
    <location>
        <begin position="12"/>
        <end position="27"/>
    </location>
</feature>
<dbReference type="GeneID" id="34599755"/>
<evidence type="ECO:0000313" key="2">
    <source>
        <dbReference type="EMBL" id="OAG41206.1"/>
    </source>
</evidence>
<feature type="compositionally biased region" description="Polar residues" evidence="1">
    <location>
        <begin position="197"/>
        <end position="209"/>
    </location>
</feature>
<accession>A0A177FBI5</accession>
<name>A0A177FBI5_9EURO</name>
<feature type="compositionally biased region" description="Polar residues" evidence="1">
    <location>
        <begin position="95"/>
        <end position="112"/>
    </location>
</feature>
<dbReference type="OrthoDB" id="4159597at2759"/>
<dbReference type="RefSeq" id="XP_022513158.1">
    <property type="nucleotide sequence ID" value="XM_022654558.1"/>
</dbReference>
<feature type="region of interest" description="Disordered" evidence="1">
    <location>
        <begin position="49"/>
        <end position="283"/>
    </location>
</feature>
<dbReference type="InterPro" id="IPR021641">
    <property type="entry name" value="DUF3245"/>
</dbReference>
<feature type="compositionally biased region" description="Polar residues" evidence="1">
    <location>
        <begin position="230"/>
        <end position="243"/>
    </location>
</feature>
<comment type="caution">
    <text evidence="2">The sequence shown here is derived from an EMBL/GenBank/DDBJ whole genome shotgun (WGS) entry which is preliminary data.</text>
</comment>
<evidence type="ECO:0000256" key="1">
    <source>
        <dbReference type="SAM" id="MobiDB-lite"/>
    </source>
</evidence>
<keyword evidence="3" id="KW-1185">Reference proteome</keyword>
<dbReference type="AlphaFoldDB" id="A0A177FBI5"/>
<feature type="region of interest" description="Disordered" evidence="1">
    <location>
        <begin position="1"/>
        <end position="27"/>
    </location>
</feature>
<evidence type="ECO:0000313" key="3">
    <source>
        <dbReference type="Proteomes" id="UP000077002"/>
    </source>
</evidence>
<protein>
    <submittedName>
        <fullName evidence="2">Uncharacterized protein</fullName>
    </submittedName>
</protein>
<dbReference type="Pfam" id="PF11595">
    <property type="entry name" value="DUF3245"/>
    <property type="match status" value="1"/>
</dbReference>